<dbReference type="AlphaFoldDB" id="A0A4Y8VBB9"/>
<comment type="caution">
    <text evidence="2">The sequence shown here is derived from an EMBL/GenBank/DDBJ whole genome shotgun (WGS) entry which is preliminary data.</text>
</comment>
<gene>
    <name evidence="2" type="ORF">E4J90_22975</name>
</gene>
<name>A0A4Y8VBB9_9PSED</name>
<keyword evidence="1" id="KW-0812">Transmembrane</keyword>
<proteinExistence type="predicted"/>
<reference evidence="2 3" key="1">
    <citation type="submission" date="2019-03" db="EMBL/GenBank/DDBJ databases">
        <title>Draft genome sequence of humic substances-degrading Pseudomonas kribbensis CHA-19 from forest soil.</title>
        <authorList>
            <person name="Kim D."/>
        </authorList>
    </citation>
    <scope>NUCLEOTIDE SEQUENCE [LARGE SCALE GENOMIC DNA]</scope>
    <source>
        <strain evidence="2 3">CHA-19</strain>
    </source>
</reference>
<evidence type="ECO:0000313" key="3">
    <source>
        <dbReference type="Proteomes" id="UP000297555"/>
    </source>
</evidence>
<dbReference type="OrthoDB" id="7018326at2"/>
<accession>A0A4Y8VBB9</accession>
<dbReference type="EMBL" id="SPDQ01000023">
    <property type="protein sequence ID" value="TFH78000.1"/>
    <property type="molecule type" value="Genomic_DNA"/>
</dbReference>
<feature type="transmembrane region" description="Helical" evidence="1">
    <location>
        <begin position="30"/>
        <end position="55"/>
    </location>
</feature>
<dbReference type="RefSeq" id="WP_134828022.1">
    <property type="nucleotide sequence ID" value="NZ_SPDQ01000023.1"/>
</dbReference>
<feature type="transmembrane region" description="Helical" evidence="1">
    <location>
        <begin position="67"/>
        <end position="85"/>
    </location>
</feature>
<organism evidence="2 3">
    <name type="scientific">Pseudomonas kribbensis</name>
    <dbReference type="NCBI Taxonomy" id="1628086"/>
    <lineage>
        <taxon>Bacteria</taxon>
        <taxon>Pseudomonadati</taxon>
        <taxon>Pseudomonadota</taxon>
        <taxon>Gammaproteobacteria</taxon>
        <taxon>Pseudomonadales</taxon>
        <taxon>Pseudomonadaceae</taxon>
        <taxon>Pseudomonas</taxon>
    </lineage>
</organism>
<dbReference type="Proteomes" id="UP000297555">
    <property type="component" value="Unassembled WGS sequence"/>
</dbReference>
<protein>
    <submittedName>
        <fullName evidence="2">Uncharacterized protein</fullName>
    </submittedName>
</protein>
<keyword evidence="1" id="KW-1133">Transmembrane helix</keyword>
<keyword evidence="1" id="KW-0472">Membrane</keyword>
<evidence type="ECO:0000256" key="1">
    <source>
        <dbReference type="SAM" id="Phobius"/>
    </source>
</evidence>
<sequence>MYALFYFFAWAAMWVWVVKTRGNWNLLLANLAGAASGFLVALAISIVCSGLFPSAVPPSSANLLRDLLEVMTTAGALAGVWMWMLRRPQPEQPLARHLLAGLCGMTAGITTLMFFVLNFR</sequence>
<evidence type="ECO:0000313" key="2">
    <source>
        <dbReference type="EMBL" id="TFH78000.1"/>
    </source>
</evidence>
<feature type="transmembrane region" description="Helical" evidence="1">
    <location>
        <begin position="97"/>
        <end position="117"/>
    </location>
</feature>